<keyword evidence="6" id="KW-1278">Translocase</keyword>
<evidence type="ECO:0000256" key="4">
    <source>
        <dbReference type="ARBA" id="ARBA00022741"/>
    </source>
</evidence>
<comment type="caution">
    <text evidence="9">The sequence shown here is derived from an EMBL/GenBank/DDBJ whole genome shotgun (WGS) entry which is preliminary data.</text>
</comment>
<keyword evidence="10" id="KW-1185">Reference proteome</keyword>
<proteinExistence type="inferred from homology"/>
<dbReference type="Proteomes" id="UP000186666">
    <property type="component" value="Unassembled WGS sequence"/>
</dbReference>
<feature type="domain" description="ABC transporter" evidence="8">
    <location>
        <begin position="317"/>
        <end position="533"/>
    </location>
</feature>
<evidence type="ECO:0000256" key="6">
    <source>
        <dbReference type="ARBA" id="ARBA00022967"/>
    </source>
</evidence>
<dbReference type="InterPro" id="IPR003439">
    <property type="entry name" value="ABC_transporter-like_ATP-bd"/>
</dbReference>
<evidence type="ECO:0000256" key="2">
    <source>
        <dbReference type="ARBA" id="ARBA00022448"/>
    </source>
</evidence>
<dbReference type="PROSITE" id="PS50893">
    <property type="entry name" value="ABC_TRANSPORTER_2"/>
    <property type="match status" value="2"/>
</dbReference>
<dbReference type="CDD" id="cd03225">
    <property type="entry name" value="ABC_cobalt_CbiO_domain1"/>
    <property type="match status" value="2"/>
</dbReference>
<reference evidence="9 10" key="1">
    <citation type="submission" date="2017-01" db="EMBL/GenBank/DDBJ databases">
        <authorList>
            <person name="Varghese N."/>
            <person name="Submissions S."/>
        </authorList>
    </citation>
    <scope>NUCLEOTIDE SEQUENCE [LARGE SCALE GENOMIC DNA]</scope>
    <source>
        <strain evidence="9 10">ATCC 23464</strain>
    </source>
</reference>
<keyword evidence="3" id="KW-1003">Cell membrane</keyword>
<dbReference type="RefSeq" id="WP_068591470.1">
    <property type="nucleotide sequence ID" value="NZ_FTNK01000013.1"/>
</dbReference>
<keyword evidence="4" id="KW-0547">Nucleotide-binding</keyword>
<feature type="domain" description="ABC transporter" evidence="8">
    <location>
        <begin position="6"/>
        <end position="245"/>
    </location>
</feature>
<evidence type="ECO:0000313" key="10">
    <source>
        <dbReference type="Proteomes" id="UP000186666"/>
    </source>
</evidence>
<keyword evidence="7" id="KW-0472">Membrane</keyword>
<keyword evidence="2" id="KW-0813">Transport</keyword>
<evidence type="ECO:0000256" key="7">
    <source>
        <dbReference type="ARBA" id="ARBA00023136"/>
    </source>
</evidence>
<dbReference type="EMBL" id="FTNK01000013">
    <property type="protein sequence ID" value="SIR41539.1"/>
    <property type="molecule type" value="Genomic_DNA"/>
</dbReference>
<evidence type="ECO:0000313" key="9">
    <source>
        <dbReference type="EMBL" id="SIR41539.1"/>
    </source>
</evidence>
<evidence type="ECO:0000256" key="5">
    <source>
        <dbReference type="ARBA" id="ARBA00022840"/>
    </source>
</evidence>
<evidence type="ECO:0000256" key="1">
    <source>
        <dbReference type="ARBA" id="ARBA00005417"/>
    </source>
</evidence>
<evidence type="ECO:0000256" key="3">
    <source>
        <dbReference type="ARBA" id="ARBA00022475"/>
    </source>
</evidence>
<name>A0ABY1K8L7_9BACL</name>
<dbReference type="NCBIfam" id="NF010167">
    <property type="entry name" value="PRK13648.1"/>
    <property type="match status" value="2"/>
</dbReference>
<keyword evidence="5 9" id="KW-0067">ATP-binding</keyword>
<comment type="similarity">
    <text evidence="1">Belongs to the ABC transporter superfamily.</text>
</comment>
<dbReference type="SUPFAM" id="SSF52540">
    <property type="entry name" value="P-loop containing nucleoside triphosphate hydrolases"/>
    <property type="match status" value="2"/>
</dbReference>
<sequence>MLQGVINLDGLSYTYEGDSKPIIKDITLSIPNGQWAAIIGPGGSGKSTLCQLLNGYLPRSGGGHREGIVSIEAIDPAYASIADIAERVGVVFQDADAQLVQGNVEADVAFGPENLRVPPADIARRISASLAAVGLTSHRYARVRELSGGQRQRAATAAVLALEPRLFVFDDCAASLDGAAQVQFVQVCASLHEQGRTVINTSGRFDDVARAAERVIVLQGGAVVLDGPPQELLRKHAEQLVLLGLLPTPEGAAATSAQHIAATSAQHIADASSPDTGVFDTTKHPTDVSSPDKGASYITNPFTTVDLPSKEGATALLQLHKLSYTYPGGQQVLREVSFTLQPGDWGILVGENGSGKSTLSRLLMGLIRVPRHSIFWGGKDIAGLSVADLAEDIGYVFQQPEHQFVTHSVWDEVTYGYRSRRHRHTALTAQEVASAEQMLEAAGLLGRRHDSPYLLSQGEKRILSVVCQFVIPKKLVILDEPTSGIDYAAAERILALCRERVKHGTALLMITHDPNLVARDTSFVLQLHHGELQ</sequence>
<dbReference type="SMART" id="SM00382">
    <property type="entry name" value="AAA"/>
    <property type="match status" value="2"/>
</dbReference>
<dbReference type="Gene3D" id="3.40.50.300">
    <property type="entry name" value="P-loop containing nucleotide triphosphate hydrolases"/>
    <property type="match status" value="2"/>
</dbReference>
<dbReference type="Pfam" id="PF00005">
    <property type="entry name" value="ABC_tran"/>
    <property type="match status" value="2"/>
</dbReference>
<protein>
    <submittedName>
        <fullName evidence="9">Energy-coupling factor transport system ATP-binding protein</fullName>
    </submittedName>
</protein>
<dbReference type="InterPro" id="IPR015856">
    <property type="entry name" value="ABC_transpr_CbiO/EcfA_su"/>
</dbReference>
<gene>
    <name evidence="9" type="ORF">SAMN05421578_11376</name>
</gene>
<dbReference type="GO" id="GO:0005524">
    <property type="term" value="F:ATP binding"/>
    <property type="evidence" value="ECO:0007669"/>
    <property type="project" value="UniProtKB-KW"/>
</dbReference>
<dbReference type="PANTHER" id="PTHR43553">
    <property type="entry name" value="HEAVY METAL TRANSPORTER"/>
    <property type="match status" value="1"/>
</dbReference>
<accession>A0ABY1K8L7</accession>
<dbReference type="PANTHER" id="PTHR43553:SF24">
    <property type="entry name" value="ENERGY-COUPLING FACTOR TRANSPORTER ATP-BINDING PROTEIN ECFA1"/>
    <property type="match status" value="1"/>
</dbReference>
<organism evidence="9 10">
    <name type="scientific">Paenibacillus macquariensis</name>
    <dbReference type="NCBI Taxonomy" id="948756"/>
    <lineage>
        <taxon>Bacteria</taxon>
        <taxon>Bacillati</taxon>
        <taxon>Bacillota</taxon>
        <taxon>Bacilli</taxon>
        <taxon>Bacillales</taxon>
        <taxon>Paenibacillaceae</taxon>
        <taxon>Paenibacillus</taxon>
    </lineage>
</organism>
<dbReference type="InterPro" id="IPR050095">
    <property type="entry name" value="ECF_ABC_transporter_ATP-bd"/>
</dbReference>
<dbReference type="InterPro" id="IPR027417">
    <property type="entry name" value="P-loop_NTPase"/>
</dbReference>
<dbReference type="InterPro" id="IPR003593">
    <property type="entry name" value="AAA+_ATPase"/>
</dbReference>
<evidence type="ECO:0000259" key="8">
    <source>
        <dbReference type="PROSITE" id="PS50893"/>
    </source>
</evidence>